<evidence type="ECO:0000256" key="2">
    <source>
        <dbReference type="ARBA" id="ARBA00022490"/>
    </source>
</evidence>
<dbReference type="InterPro" id="IPR029006">
    <property type="entry name" value="ADF-H/Gelsolin-like_dom_sf"/>
</dbReference>
<comment type="caution">
    <text evidence="8">The sequence shown here is derived from an EMBL/GenBank/DDBJ whole genome shotgun (WGS) entry which is preliminary data.</text>
</comment>
<evidence type="ECO:0000313" key="10">
    <source>
        <dbReference type="Proteomes" id="UP000320475"/>
    </source>
</evidence>
<dbReference type="SUPFAM" id="SSF55753">
    <property type="entry name" value="Actin depolymerizing proteins"/>
    <property type="match status" value="1"/>
</dbReference>
<keyword evidence="9" id="KW-1185">Reference proteome</keyword>
<proteinExistence type="inferred from homology"/>
<keyword evidence="4" id="KW-0206">Cytoskeleton</keyword>
<dbReference type="GO" id="GO:0005884">
    <property type="term" value="C:actin filament"/>
    <property type="evidence" value="ECO:0007669"/>
    <property type="project" value="TreeGrafter"/>
</dbReference>
<dbReference type="VEuPathDB" id="FungiDB:SeMB42_g05830"/>
<dbReference type="Gene3D" id="3.40.20.10">
    <property type="entry name" value="Severin"/>
    <property type="match status" value="1"/>
</dbReference>
<keyword evidence="3" id="KW-0009">Actin-binding</keyword>
<dbReference type="GO" id="GO:0030833">
    <property type="term" value="P:regulation of actin filament polymerization"/>
    <property type="evidence" value="ECO:0007669"/>
    <property type="project" value="TreeGrafter"/>
</dbReference>
<evidence type="ECO:0000256" key="5">
    <source>
        <dbReference type="ARBA" id="ARBA00038052"/>
    </source>
</evidence>
<dbReference type="PANTHER" id="PTHR10829:SF56">
    <property type="entry name" value="ADF-H DOMAIN-CONTAINING PROTEIN"/>
    <property type="match status" value="1"/>
</dbReference>
<dbReference type="OrthoDB" id="20822at2759"/>
<evidence type="ECO:0000313" key="9">
    <source>
        <dbReference type="Proteomes" id="UP000317494"/>
    </source>
</evidence>
<dbReference type="Proteomes" id="UP000317494">
    <property type="component" value="Unassembled WGS sequence"/>
</dbReference>
<gene>
    <name evidence="8" type="ORF">SeLEV6574_g04771</name>
    <name evidence="7" type="ORF">SeMB42_g05830</name>
</gene>
<sequence length="147" mass="16206">MVELSPEIAVAYDDVRNDKTDTNWLCMQYQDEKSDALVLAGTGSGGLAEFSAQLKDDQAAFGYLRMVVGNDALSQRAKFLLVSWCGAKVRVMRKAKLSVHIADVKTVLKSYSVEVAASSLDELKDKDLQLMLKKAMGANYDRQTSAY</sequence>
<protein>
    <recommendedName>
        <fullName evidence="6">ADF-H domain-containing protein</fullName>
    </recommendedName>
</protein>
<reference evidence="9 10" key="1">
    <citation type="journal article" date="2019" name="Sci. Rep.">
        <title>Comparative genomics of chytrid fungi reveal insights into the obligate biotrophic and pathogenic lifestyle of Synchytrium endobioticum.</title>
        <authorList>
            <person name="van de Vossenberg B.T.L.H."/>
            <person name="Warris S."/>
            <person name="Nguyen H.D.T."/>
            <person name="van Gent-Pelzer M.P.E."/>
            <person name="Joly D.L."/>
            <person name="van de Geest H.C."/>
            <person name="Bonants P.J.M."/>
            <person name="Smith D.S."/>
            <person name="Levesque C.A."/>
            <person name="van der Lee T.A.J."/>
        </authorList>
    </citation>
    <scope>NUCLEOTIDE SEQUENCE [LARGE SCALE GENOMIC DNA]</scope>
    <source>
        <strain evidence="8 10">LEV6574</strain>
        <strain evidence="7 9">MB42</strain>
    </source>
</reference>
<dbReference type="GO" id="GO:0030864">
    <property type="term" value="C:cortical actin cytoskeleton"/>
    <property type="evidence" value="ECO:0007669"/>
    <property type="project" value="TreeGrafter"/>
</dbReference>
<organism evidence="8 10">
    <name type="scientific">Synchytrium endobioticum</name>
    <dbReference type="NCBI Taxonomy" id="286115"/>
    <lineage>
        <taxon>Eukaryota</taxon>
        <taxon>Fungi</taxon>
        <taxon>Fungi incertae sedis</taxon>
        <taxon>Chytridiomycota</taxon>
        <taxon>Chytridiomycota incertae sedis</taxon>
        <taxon>Chytridiomycetes</taxon>
        <taxon>Synchytriales</taxon>
        <taxon>Synchytriaceae</taxon>
        <taxon>Synchytrium</taxon>
    </lineage>
</organism>
<evidence type="ECO:0000256" key="3">
    <source>
        <dbReference type="ARBA" id="ARBA00023203"/>
    </source>
</evidence>
<dbReference type="CDD" id="cd11282">
    <property type="entry name" value="ADF_coactosin_like"/>
    <property type="match status" value="1"/>
</dbReference>
<comment type="similarity">
    <text evidence="5">Belongs to the actin-binding proteins ADF family. Coactosin subfamily.</text>
</comment>
<name>A0A507CXZ6_9FUNG</name>
<dbReference type="FunFam" id="3.40.20.10:FF:000018">
    <property type="entry name" value="Coactosin-like 1"/>
    <property type="match status" value="1"/>
</dbReference>
<dbReference type="AlphaFoldDB" id="A0A507CXZ6"/>
<feature type="domain" description="ADF-H" evidence="6">
    <location>
        <begin position="1"/>
        <end position="133"/>
    </location>
</feature>
<dbReference type="GO" id="GO:0051015">
    <property type="term" value="F:actin filament binding"/>
    <property type="evidence" value="ECO:0007669"/>
    <property type="project" value="TreeGrafter"/>
</dbReference>
<comment type="subcellular location">
    <subcellularLocation>
        <location evidence="1">Cytoplasm</location>
        <location evidence="1">Cytoskeleton</location>
    </subcellularLocation>
</comment>
<evidence type="ECO:0000256" key="1">
    <source>
        <dbReference type="ARBA" id="ARBA00004245"/>
    </source>
</evidence>
<dbReference type="Proteomes" id="UP000320475">
    <property type="component" value="Unassembled WGS sequence"/>
</dbReference>
<dbReference type="EMBL" id="QEAM01000202">
    <property type="protein sequence ID" value="TPX43995.1"/>
    <property type="molecule type" value="Genomic_DNA"/>
</dbReference>
<evidence type="ECO:0000313" key="8">
    <source>
        <dbReference type="EMBL" id="TPX43995.1"/>
    </source>
</evidence>
<dbReference type="Pfam" id="PF00241">
    <property type="entry name" value="Cofilin_ADF"/>
    <property type="match status" value="1"/>
</dbReference>
<keyword evidence="2" id="KW-0963">Cytoplasm</keyword>
<dbReference type="SMART" id="SM00102">
    <property type="entry name" value="ADF"/>
    <property type="match status" value="1"/>
</dbReference>
<dbReference type="PROSITE" id="PS51263">
    <property type="entry name" value="ADF_H"/>
    <property type="match status" value="1"/>
</dbReference>
<accession>A0A507CXZ6</accession>
<dbReference type="STRING" id="286115.A0A507CXZ6"/>
<dbReference type="EMBL" id="QEAN01000296">
    <property type="protein sequence ID" value="TPX40887.1"/>
    <property type="molecule type" value="Genomic_DNA"/>
</dbReference>
<evidence type="ECO:0000259" key="6">
    <source>
        <dbReference type="PROSITE" id="PS51263"/>
    </source>
</evidence>
<evidence type="ECO:0000313" key="7">
    <source>
        <dbReference type="EMBL" id="TPX40887.1"/>
    </source>
</evidence>
<dbReference type="PANTHER" id="PTHR10829">
    <property type="entry name" value="CORTACTIN AND DREBRIN"/>
    <property type="match status" value="1"/>
</dbReference>
<dbReference type="InterPro" id="IPR002108">
    <property type="entry name" value="ADF-H"/>
</dbReference>
<evidence type="ECO:0000256" key="4">
    <source>
        <dbReference type="ARBA" id="ARBA00023212"/>
    </source>
</evidence>
<dbReference type="GO" id="GO:0030427">
    <property type="term" value="C:site of polarized growth"/>
    <property type="evidence" value="ECO:0007669"/>
    <property type="project" value="TreeGrafter"/>
</dbReference>